<protein>
    <recommendedName>
        <fullName evidence="4">Protein rolling stone-like</fullName>
    </recommendedName>
</protein>
<reference evidence="2" key="1">
    <citation type="submission" date="2023-08" db="EMBL/GenBank/DDBJ databases">
        <authorList>
            <person name="Chen Y."/>
            <person name="Shah S."/>
            <person name="Dougan E. K."/>
            <person name="Thang M."/>
            <person name="Chan C."/>
        </authorList>
    </citation>
    <scope>NUCLEOTIDE SEQUENCE</scope>
</reference>
<keyword evidence="3" id="KW-1185">Reference proteome</keyword>
<sequence>MEMTQSEQSRSIGPAAPEIRLFHPSAGNGQWPEIFGGSLLLPDWALLAARCAMALFFLVTLLVDGLETQDGLHFLIYLTRWSFILEALYFLVAVYVTLKARQATKRPDDSNTSQELCKLPMSVRAMSLLWTLAFPTSVLVCLCFWTLIDPIWNQTMPVDYVTVCEHFVNMLVFLVEFLVNRNIFYMKHGVVMYIYAGLYSLWSLLHYLLKVGVAPHMACHSYPLDECPIYPVLDWHKPGRTIMVTAGVVVMCVIIQLGIWKCTGVKDRRLATAPVEHRFLNTA</sequence>
<name>A0AA36J9D9_9DINO</name>
<dbReference type="GO" id="GO:0016020">
    <property type="term" value="C:membrane"/>
    <property type="evidence" value="ECO:0007669"/>
    <property type="project" value="TreeGrafter"/>
</dbReference>
<feature type="transmembrane region" description="Helical" evidence="1">
    <location>
        <begin position="128"/>
        <end position="148"/>
    </location>
</feature>
<feature type="transmembrane region" description="Helical" evidence="1">
    <location>
        <begin position="241"/>
        <end position="260"/>
    </location>
</feature>
<proteinExistence type="predicted"/>
<gene>
    <name evidence="2" type="ORF">EVOR1521_LOCUS24632</name>
</gene>
<evidence type="ECO:0000313" key="3">
    <source>
        <dbReference type="Proteomes" id="UP001178507"/>
    </source>
</evidence>
<dbReference type="Proteomes" id="UP001178507">
    <property type="component" value="Unassembled WGS sequence"/>
</dbReference>
<keyword evidence="1" id="KW-0472">Membrane</keyword>
<dbReference type="EMBL" id="CAUJNA010003417">
    <property type="protein sequence ID" value="CAJ1401502.1"/>
    <property type="molecule type" value="Genomic_DNA"/>
</dbReference>
<evidence type="ECO:0000313" key="2">
    <source>
        <dbReference type="EMBL" id="CAJ1401502.1"/>
    </source>
</evidence>
<organism evidence="2 3">
    <name type="scientific">Effrenium voratum</name>
    <dbReference type="NCBI Taxonomy" id="2562239"/>
    <lineage>
        <taxon>Eukaryota</taxon>
        <taxon>Sar</taxon>
        <taxon>Alveolata</taxon>
        <taxon>Dinophyceae</taxon>
        <taxon>Suessiales</taxon>
        <taxon>Symbiodiniaceae</taxon>
        <taxon>Effrenium</taxon>
    </lineage>
</organism>
<feature type="transmembrane region" description="Helical" evidence="1">
    <location>
        <begin position="75"/>
        <end position="98"/>
    </location>
</feature>
<dbReference type="PANTHER" id="PTHR12242">
    <property type="entry name" value="OS02G0130600 PROTEIN-RELATED"/>
    <property type="match status" value="1"/>
</dbReference>
<keyword evidence="1" id="KW-1133">Transmembrane helix</keyword>
<feature type="transmembrane region" description="Helical" evidence="1">
    <location>
        <begin position="191"/>
        <end position="209"/>
    </location>
</feature>
<keyword evidence="1" id="KW-0812">Transmembrane</keyword>
<evidence type="ECO:0008006" key="4">
    <source>
        <dbReference type="Google" id="ProtNLM"/>
    </source>
</evidence>
<feature type="transmembrane region" description="Helical" evidence="1">
    <location>
        <begin position="44"/>
        <end position="63"/>
    </location>
</feature>
<feature type="transmembrane region" description="Helical" evidence="1">
    <location>
        <begin position="160"/>
        <end position="179"/>
    </location>
</feature>
<accession>A0AA36J9D9</accession>
<comment type="caution">
    <text evidence="2">The sequence shown here is derived from an EMBL/GenBank/DDBJ whole genome shotgun (WGS) entry which is preliminary data.</text>
</comment>
<evidence type="ECO:0000256" key="1">
    <source>
        <dbReference type="SAM" id="Phobius"/>
    </source>
</evidence>
<dbReference type="AlphaFoldDB" id="A0AA36J9D9"/>
<dbReference type="InterPro" id="IPR049352">
    <property type="entry name" value="Rost"/>
</dbReference>
<dbReference type="Pfam" id="PF21534">
    <property type="entry name" value="Rost"/>
    <property type="match status" value="1"/>
</dbReference>